<keyword evidence="2" id="KW-1185">Reference proteome</keyword>
<gene>
    <name evidence="1" type="ORF">CEP52_004908</name>
</gene>
<sequence>MQATCAGIPYASSPATYISSLKTANEARKGYQLFLSILENTSILNFEPVQVELPTRIDVRNHARIIDGNPIPQGDQVWLGKHQARRSIGEQSTILSNVGAQSSEVEHDPAGSREKAQDAVALVALSPDSLDAEEDLPTLTV</sequence>
<reference evidence="1 2" key="1">
    <citation type="submission" date="2017-06" db="EMBL/GenBank/DDBJ databases">
        <title>Comparative genomic analysis of Ambrosia Fusariam Clade fungi.</title>
        <authorList>
            <person name="Stajich J.E."/>
            <person name="Carrillo J."/>
            <person name="Kijimoto T."/>
            <person name="Eskalen A."/>
            <person name="O'Donnell K."/>
            <person name="Kasson M."/>
        </authorList>
    </citation>
    <scope>NUCLEOTIDE SEQUENCE [LARGE SCALE GENOMIC DNA]</scope>
    <source>
        <strain evidence="1 2">NRRL62579</strain>
    </source>
</reference>
<dbReference type="Proteomes" id="UP000287144">
    <property type="component" value="Unassembled WGS sequence"/>
</dbReference>
<evidence type="ECO:0000313" key="2">
    <source>
        <dbReference type="Proteomes" id="UP000287144"/>
    </source>
</evidence>
<protein>
    <submittedName>
        <fullName evidence="1">Uncharacterized protein</fullName>
    </submittedName>
</protein>
<evidence type="ECO:0000313" key="1">
    <source>
        <dbReference type="EMBL" id="RSM07928.1"/>
    </source>
</evidence>
<accession>A0A428U0Z4</accession>
<dbReference type="EMBL" id="NKCK01000037">
    <property type="protein sequence ID" value="RSM07928.1"/>
    <property type="molecule type" value="Genomic_DNA"/>
</dbReference>
<comment type="caution">
    <text evidence="1">The sequence shown here is derived from an EMBL/GenBank/DDBJ whole genome shotgun (WGS) entry which is preliminary data.</text>
</comment>
<proteinExistence type="predicted"/>
<dbReference type="AlphaFoldDB" id="A0A428U0Z4"/>
<organism evidence="1 2">
    <name type="scientific">Fusarium oligoseptatum</name>
    <dbReference type="NCBI Taxonomy" id="2604345"/>
    <lineage>
        <taxon>Eukaryota</taxon>
        <taxon>Fungi</taxon>
        <taxon>Dikarya</taxon>
        <taxon>Ascomycota</taxon>
        <taxon>Pezizomycotina</taxon>
        <taxon>Sordariomycetes</taxon>
        <taxon>Hypocreomycetidae</taxon>
        <taxon>Hypocreales</taxon>
        <taxon>Nectriaceae</taxon>
        <taxon>Fusarium</taxon>
        <taxon>Fusarium solani species complex</taxon>
    </lineage>
</organism>
<name>A0A428U0Z4_9HYPO</name>